<dbReference type="Proteomes" id="UP000030703">
    <property type="component" value="Unassembled WGS sequence"/>
</dbReference>
<dbReference type="HOGENOM" id="CLU_2941829_0_0_1"/>
<reference evidence="1" key="1">
    <citation type="submission" date="2012-04" db="EMBL/GenBank/DDBJ databases">
        <title>The Genome Sequence of Fusarium oxysporum melonis.</title>
        <authorList>
            <consortium name="The Broad Institute Genome Sequencing Platform"/>
            <person name="Ma L.-J."/>
            <person name="Gale L.R."/>
            <person name="Schwartz D.C."/>
            <person name="Zhou S."/>
            <person name="Corby-Kistler H."/>
            <person name="Young S.K."/>
            <person name="Zeng Q."/>
            <person name="Gargeya S."/>
            <person name="Fitzgerald M."/>
            <person name="Haas B."/>
            <person name="Abouelleil A."/>
            <person name="Alvarado L."/>
            <person name="Arachchi H.M."/>
            <person name="Berlin A."/>
            <person name="Brown A."/>
            <person name="Chapman S.B."/>
            <person name="Chen Z."/>
            <person name="Dunbar C."/>
            <person name="Freedman E."/>
            <person name="Gearin G."/>
            <person name="Goldberg J."/>
            <person name="Griggs A."/>
            <person name="Gujja S."/>
            <person name="Heiman D."/>
            <person name="Howarth C."/>
            <person name="Larson L."/>
            <person name="Lui A."/>
            <person name="MacDonald P.J.P."/>
            <person name="Montmayeur A."/>
            <person name="Murphy C."/>
            <person name="Neiman D."/>
            <person name="Pearson M."/>
            <person name="Priest M."/>
            <person name="Roberts A."/>
            <person name="Saif S."/>
            <person name="Shea T."/>
            <person name="Shenoy N."/>
            <person name="Sisk P."/>
            <person name="Stolte C."/>
            <person name="Sykes S."/>
            <person name="Wortman J."/>
            <person name="Nusbaum C."/>
            <person name="Birren B."/>
        </authorList>
    </citation>
    <scope>NUCLEOTIDE SEQUENCE</scope>
    <source>
        <strain evidence="1">26406</strain>
    </source>
</reference>
<accession>W9Z4S1</accession>
<reference evidence="1" key="2">
    <citation type="submission" date="2014-02" db="EMBL/GenBank/DDBJ databases">
        <title>Annotation of the Genome Sequence of Fusarium oxysporum f. sp. melonis 26406.</title>
        <authorList>
            <consortium name="The Broad Institute Genomics Platform"/>
            <person name="Ma L.-J."/>
            <person name="Corby-Kistler H."/>
            <person name="Broz K."/>
            <person name="Gale L.R."/>
            <person name="Jonkers W."/>
            <person name="O'Donnell K."/>
            <person name="Ploetz R."/>
            <person name="Steinberg C."/>
            <person name="Schwartz D.C."/>
            <person name="VanEtten H."/>
            <person name="Zhou S."/>
            <person name="Young S.K."/>
            <person name="Zeng Q."/>
            <person name="Gargeya S."/>
            <person name="Fitzgerald M."/>
            <person name="Abouelleil A."/>
            <person name="Alvarado L."/>
            <person name="Chapman S.B."/>
            <person name="Gainer-Dewar J."/>
            <person name="Goldberg J."/>
            <person name="Griggs A."/>
            <person name="Gujja S."/>
            <person name="Hansen M."/>
            <person name="Howarth C."/>
            <person name="Imamovic A."/>
            <person name="Ireland A."/>
            <person name="Larimer J."/>
            <person name="McCowan C."/>
            <person name="Murphy C."/>
            <person name="Pearson M."/>
            <person name="Poon T.W."/>
            <person name="Priest M."/>
            <person name="Roberts A."/>
            <person name="Saif S."/>
            <person name="Shea T."/>
            <person name="Sykes S."/>
            <person name="Wortman J."/>
            <person name="Nusbaum C."/>
            <person name="Birren B."/>
        </authorList>
    </citation>
    <scope>NUCLEOTIDE SEQUENCE</scope>
    <source>
        <strain evidence="1">26406</strain>
    </source>
</reference>
<organism evidence="1">
    <name type="scientific">Fusarium oxysporum f. sp. melonis 26406</name>
    <dbReference type="NCBI Taxonomy" id="1089452"/>
    <lineage>
        <taxon>Eukaryota</taxon>
        <taxon>Fungi</taxon>
        <taxon>Dikarya</taxon>
        <taxon>Ascomycota</taxon>
        <taxon>Pezizomycotina</taxon>
        <taxon>Sordariomycetes</taxon>
        <taxon>Hypocreomycetidae</taxon>
        <taxon>Hypocreales</taxon>
        <taxon>Nectriaceae</taxon>
        <taxon>Fusarium</taxon>
        <taxon>Fusarium oxysporum species complex</taxon>
    </lineage>
</organism>
<evidence type="ECO:0000313" key="1">
    <source>
        <dbReference type="EMBL" id="EXK23607.1"/>
    </source>
</evidence>
<dbReference type="EMBL" id="KI980706">
    <property type="protein sequence ID" value="EXK23607.1"/>
    <property type="molecule type" value="Genomic_DNA"/>
</dbReference>
<dbReference type="AlphaFoldDB" id="W9Z4S1"/>
<proteinExistence type="predicted"/>
<gene>
    <name evidence="1" type="ORF">FOMG_19632</name>
</gene>
<name>W9Z4S1_FUSOX</name>
<protein>
    <submittedName>
        <fullName evidence="1">Uncharacterized protein</fullName>
    </submittedName>
</protein>
<dbReference type="VEuPathDB" id="FungiDB:FOMG_19632"/>
<sequence>MSPDGLLSLWSFRDSSDGVETGSVGAGDRVGVLKDNGVELVAREDGEVGTGDSICDTSIP</sequence>